<reference evidence="8 9" key="1">
    <citation type="submission" date="2022-08" db="EMBL/GenBank/DDBJ databases">
        <title>Paenibacillus endoradicis sp. nov., Paenibacillus radicibacter sp. nov and Paenibacillus pararadicis sp. nov., three cold-adapted plant growth-promoting bacteria isolated from root of Larix gmelinii in Great Khingan.</title>
        <authorList>
            <person name="Xue H."/>
        </authorList>
    </citation>
    <scope>NUCLEOTIDE SEQUENCE [LARGE SCALE GENOMIC DNA]</scope>
    <source>
        <strain evidence="8 9">N5-1-1-5</strain>
    </source>
</reference>
<dbReference type="EMBL" id="JANQBD010000047">
    <property type="protein sequence ID" value="MCR8636570.1"/>
    <property type="molecule type" value="Genomic_DNA"/>
</dbReference>
<dbReference type="InterPro" id="IPR006101">
    <property type="entry name" value="Glyco_hydro_2"/>
</dbReference>
<evidence type="ECO:0000259" key="5">
    <source>
        <dbReference type="Pfam" id="PF02836"/>
    </source>
</evidence>
<name>A0ABT1YUV8_9BACL</name>
<keyword evidence="3" id="KW-0326">Glycosidase</keyword>
<feature type="domain" description="Glycoside hydrolase family 2 immunoglobulin-like beta-sandwich" evidence="4">
    <location>
        <begin position="171"/>
        <end position="264"/>
    </location>
</feature>
<comment type="similarity">
    <text evidence="1">Belongs to the glycosyl hydrolase 2 family.</text>
</comment>
<dbReference type="PRINTS" id="PR00132">
    <property type="entry name" value="GLHYDRLASE2"/>
</dbReference>
<evidence type="ECO:0000259" key="4">
    <source>
        <dbReference type="Pfam" id="PF00703"/>
    </source>
</evidence>
<feature type="domain" description="Glycoside hydrolase family 2 catalytic" evidence="5">
    <location>
        <begin position="304"/>
        <end position="482"/>
    </location>
</feature>
<gene>
    <name evidence="8" type="ORF">NV381_35895</name>
</gene>
<dbReference type="Pfam" id="PF02836">
    <property type="entry name" value="Glyco_hydro_2_C"/>
    <property type="match status" value="1"/>
</dbReference>
<evidence type="ECO:0000256" key="1">
    <source>
        <dbReference type="ARBA" id="ARBA00007401"/>
    </source>
</evidence>
<feature type="domain" description="Glycosyl hydrolases family 2 sugar binding" evidence="6">
    <location>
        <begin position="49"/>
        <end position="169"/>
    </location>
</feature>
<evidence type="ECO:0000256" key="2">
    <source>
        <dbReference type="ARBA" id="ARBA00022801"/>
    </source>
</evidence>
<dbReference type="Pfam" id="PF00703">
    <property type="entry name" value="Glyco_hydro_2"/>
    <property type="match status" value="1"/>
</dbReference>
<dbReference type="PANTHER" id="PTHR42732:SF1">
    <property type="entry name" value="BETA-MANNOSIDASE"/>
    <property type="match status" value="1"/>
</dbReference>
<dbReference type="InterPro" id="IPR006102">
    <property type="entry name" value="Ig-like_GH2"/>
</dbReference>
<evidence type="ECO:0000259" key="6">
    <source>
        <dbReference type="Pfam" id="PF02837"/>
    </source>
</evidence>
<dbReference type="InterPro" id="IPR017853">
    <property type="entry name" value="GH"/>
</dbReference>
<dbReference type="InterPro" id="IPR006104">
    <property type="entry name" value="Glyco_hydro_2_N"/>
</dbReference>
<dbReference type="SUPFAM" id="SSF49303">
    <property type="entry name" value="beta-Galactosidase/glucuronidase domain"/>
    <property type="match status" value="1"/>
</dbReference>
<dbReference type="PANTHER" id="PTHR42732">
    <property type="entry name" value="BETA-GALACTOSIDASE"/>
    <property type="match status" value="1"/>
</dbReference>
<evidence type="ECO:0000256" key="3">
    <source>
        <dbReference type="ARBA" id="ARBA00023295"/>
    </source>
</evidence>
<dbReference type="InterPro" id="IPR051913">
    <property type="entry name" value="GH2_Domain-Containing"/>
</dbReference>
<dbReference type="InterPro" id="IPR032311">
    <property type="entry name" value="DUF4982"/>
</dbReference>
<accession>A0ABT1YUV8</accession>
<keyword evidence="2" id="KW-0378">Hydrolase</keyword>
<comment type="caution">
    <text evidence="8">The sequence shown here is derived from an EMBL/GenBank/DDBJ whole genome shotgun (WGS) entry which is preliminary data.</text>
</comment>
<evidence type="ECO:0000259" key="7">
    <source>
        <dbReference type="Pfam" id="PF16355"/>
    </source>
</evidence>
<dbReference type="SUPFAM" id="SSF51445">
    <property type="entry name" value="(Trans)glycosidases"/>
    <property type="match status" value="1"/>
</dbReference>
<dbReference type="InterPro" id="IPR036156">
    <property type="entry name" value="Beta-gal/glucu_dom_sf"/>
</dbReference>
<dbReference type="InterPro" id="IPR006103">
    <property type="entry name" value="Glyco_hydro_2_cat"/>
</dbReference>
<dbReference type="SUPFAM" id="SSF49785">
    <property type="entry name" value="Galactose-binding domain-like"/>
    <property type="match status" value="1"/>
</dbReference>
<feature type="domain" description="DUF4982" evidence="7">
    <location>
        <begin position="645"/>
        <end position="707"/>
    </location>
</feature>
<dbReference type="RefSeq" id="WP_258218068.1">
    <property type="nucleotide sequence ID" value="NZ_JANQBD010000047.1"/>
</dbReference>
<dbReference type="Proteomes" id="UP001300012">
    <property type="component" value="Unassembled WGS sequence"/>
</dbReference>
<dbReference type="Gene3D" id="3.20.20.80">
    <property type="entry name" value="Glycosidases"/>
    <property type="match status" value="1"/>
</dbReference>
<dbReference type="Pfam" id="PF16355">
    <property type="entry name" value="DUF4982"/>
    <property type="match status" value="1"/>
</dbReference>
<dbReference type="Pfam" id="PF02837">
    <property type="entry name" value="Glyco_hydro_2_N"/>
    <property type="match status" value="1"/>
</dbReference>
<dbReference type="InterPro" id="IPR013783">
    <property type="entry name" value="Ig-like_fold"/>
</dbReference>
<sequence>MIKQRLIQGWEHHRGSLGGPWEVWRQDKLQNHYNVPWHGVELPHTYNGLDVLDPDGKYYQGQGWYRTKLEVNNPYPQGRTLLHFEGAGQSSDVYVYTNKVGSHLGGYDEFTVDITDAVEEARGIERYSGLVPIAIACDNSRELETIPSDASDFNLYGGIYRYLNLVYVPAVSVERVHVQTELADGHGSCRVAVQGVLYNPLNLQDELELTVHLQDSEGKEIAKFTQISKPWSGMKQLAEYELTNPTLWSTEQPYLYSCTVEVVGNSGAAGASAAEAKGSTAGTTEVEGSSKLVERFGVRSFEFVKRGPFKLNGERLLLRGTHRHEDHAGVGPAMTEDMMRTEMHLIKDMGVNFIRLGHYQQSRIILELCDELGILVWEEIPWCRGGLGGEQYKQQCRDMLTAMIEQHYNHPSVILWGLGNENDWECDFDYFDQEAIRIFMKELHDLSHELDPSRLTAIRRCEFCKDIIDVYSPSIWAGWYRGIYTDYEESSRQAFENVDSFFHMEWGADNLATRHVEKTFTGFEFIKQGDGDTDERDGDYLLTGGEPRVSRDGDWSETYFCEMIDWYLKSQETMEWLTGAAQWAFKDFATPVRPDSPIPYLNMKGIIERDFTKKDAYYVYQSYWTDKPMARIYGHTMPVRWGQAGELKSIKVYSNCTEAELFLNGSSLGVKQRDSQNFPAAGLRWDTVLQPGTNHVKVVATKAGVTVSDELTFEYQTESWGEPAELRLNSQSQTDGTILVEALAYDASGVLCLDAANFVRFGLTGDGKLIDFQGTVRGSSLIQLTNGRARILIDPAGGVVAGVSVTGFVSASGPASGAGAASAGATNAEAAPSTASLSSGANVSGDVASGRKPVSIVSVASSGLSTAFITI</sequence>
<dbReference type="Gene3D" id="2.60.40.10">
    <property type="entry name" value="Immunoglobulins"/>
    <property type="match status" value="2"/>
</dbReference>
<keyword evidence="9" id="KW-1185">Reference proteome</keyword>
<evidence type="ECO:0000313" key="9">
    <source>
        <dbReference type="Proteomes" id="UP001300012"/>
    </source>
</evidence>
<proteinExistence type="inferred from homology"/>
<evidence type="ECO:0000313" key="8">
    <source>
        <dbReference type="EMBL" id="MCR8636570.1"/>
    </source>
</evidence>
<dbReference type="Gene3D" id="2.60.120.260">
    <property type="entry name" value="Galactose-binding domain-like"/>
    <property type="match status" value="1"/>
</dbReference>
<organism evidence="8 9">
    <name type="scientific">Paenibacillus radicis</name>
    <name type="common">ex Xue et al. 2023</name>
    <dbReference type="NCBI Taxonomy" id="2972489"/>
    <lineage>
        <taxon>Bacteria</taxon>
        <taxon>Bacillati</taxon>
        <taxon>Bacillota</taxon>
        <taxon>Bacilli</taxon>
        <taxon>Bacillales</taxon>
        <taxon>Paenibacillaceae</taxon>
        <taxon>Paenibacillus</taxon>
    </lineage>
</organism>
<protein>
    <submittedName>
        <fullName evidence="8">DUF4982 domain-containing protein</fullName>
    </submittedName>
</protein>
<dbReference type="InterPro" id="IPR008979">
    <property type="entry name" value="Galactose-bd-like_sf"/>
</dbReference>